<sequence>MNEHETIISSYLYPIHVPTHSHDSAKSKKSRLTHLTHHPYTKKFEYWCVLRRNQFSYYKGADEREAVFVIPRNHLLNYKIFWEKLELSLYTVDTTLTFKFPDRNVGKKWDVAWKEFFKDIVPSKVSMERQEEWNTGQENLASISSSSSSSDDTVDTHIDGEEREEIDQQRKCCVKKSKEECEKVTPEDDTLFYKTFDPRLKEHIIQKGILNVKTKKAVRVQVAPVRFHSNKWKRFKVELSNRYLKIYSVKSGKLKKNVDLNNVIDSVELNNNNKDETNYVLDTCFAVITINERIKFKANNEKEMIDWIISLKSGILIRKKIMDS</sequence>
<evidence type="ECO:0000259" key="2">
    <source>
        <dbReference type="PROSITE" id="PS50003"/>
    </source>
</evidence>
<dbReference type="AlphaFoldDB" id="G0W581"/>
<name>G0W581_NAUDC</name>
<dbReference type="SMART" id="SM00233">
    <property type="entry name" value="PH"/>
    <property type="match status" value="1"/>
</dbReference>
<dbReference type="InterPro" id="IPR001849">
    <property type="entry name" value="PH_domain"/>
</dbReference>
<organism evidence="3 4">
    <name type="scientific">Naumovozyma dairenensis (strain ATCC 10597 / BCRC 20456 / CBS 421 / NBRC 0211 / NRRL Y-12639)</name>
    <name type="common">Saccharomyces dairenensis</name>
    <dbReference type="NCBI Taxonomy" id="1071378"/>
    <lineage>
        <taxon>Eukaryota</taxon>
        <taxon>Fungi</taxon>
        <taxon>Dikarya</taxon>
        <taxon>Ascomycota</taxon>
        <taxon>Saccharomycotina</taxon>
        <taxon>Saccharomycetes</taxon>
        <taxon>Saccharomycetales</taxon>
        <taxon>Saccharomycetaceae</taxon>
        <taxon>Naumovozyma</taxon>
    </lineage>
</organism>
<dbReference type="Proteomes" id="UP000000689">
    <property type="component" value="Chromosome 1"/>
</dbReference>
<feature type="domain" description="PH" evidence="2">
    <location>
        <begin position="203"/>
        <end position="316"/>
    </location>
</feature>
<dbReference type="SUPFAM" id="SSF50729">
    <property type="entry name" value="PH domain-like"/>
    <property type="match status" value="2"/>
</dbReference>
<protein>
    <recommendedName>
        <fullName evidence="2">PH domain-containing protein</fullName>
    </recommendedName>
</protein>
<reference evidence="3 4" key="1">
    <citation type="journal article" date="2011" name="Proc. Natl. Acad. Sci. U.S.A.">
        <title>Evolutionary erosion of yeast sex chromosomes by mating-type switching accidents.</title>
        <authorList>
            <person name="Gordon J.L."/>
            <person name="Armisen D."/>
            <person name="Proux-Wera E."/>
            <person name="Oheigeartaigh S.S."/>
            <person name="Byrne K.P."/>
            <person name="Wolfe K.H."/>
        </authorList>
    </citation>
    <scope>NUCLEOTIDE SEQUENCE [LARGE SCALE GENOMIC DNA]</scope>
    <source>
        <strain evidence="4">ATCC 10597 / BCRC 20456 / CBS 421 / NBRC 0211 / NRRL Y-12639</strain>
    </source>
</reference>
<dbReference type="GO" id="GO:0005737">
    <property type="term" value="C:cytoplasm"/>
    <property type="evidence" value="ECO:0007669"/>
    <property type="project" value="EnsemblFungi"/>
</dbReference>
<dbReference type="EMBL" id="HE580267">
    <property type="protein sequence ID" value="CCD22969.1"/>
    <property type="molecule type" value="Genomic_DNA"/>
</dbReference>
<dbReference type="KEGG" id="ndi:NDAI_0A08150"/>
<evidence type="ECO:0000313" key="4">
    <source>
        <dbReference type="Proteomes" id="UP000000689"/>
    </source>
</evidence>
<dbReference type="RefSeq" id="XP_003668212.1">
    <property type="nucleotide sequence ID" value="XM_003668164.1"/>
</dbReference>
<dbReference type="PROSITE" id="PS50003">
    <property type="entry name" value="PH_DOMAIN"/>
    <property type="match status" value="1"/>
</dbReference>
<dbReference type="GeneID" id="11495544"/>
<keyword evidence="4" id="KW-1185">Reference proteome</keyword>
<feature type="region of interest" description="Disordered" evidence="1">
    <location>
        <begin position="136"/>
        <end position="161"/>
    </location>
</feature>
<gene>
    <name evidence="3" type="primary">NDAI0A08150</name>
    <name evidence="3" type="ordered locus">NDAI_0A08150</name>
</gene>
<dbReference type="Pfam" id="PF00169">
    <property type="entry name" value="PH"/>
    <property type="match status" value="1"/>
</dbReference>
<dbReference type="STRING" id="1071378.G0W581"/>
<dbReference type="HOGENOM" id="CLU_038624_0_0_1"/>
<dbReference type="InterPro" id="IPR011993">
    <property type="entry name" value="PH-like_dom_sf"/>
</dbReference>
<evidence type="ECO:0000256" key="1">
    <source>
        <dbReference type="SAM" id="MobiDB-lite"/>
    </source>
</evidence>
<dbReference type="eggNOG" id="ENOG502S04D">
    <property type="taxonomic scope" value="Eukaryota"/>
</dbReference>
<dbReference type="OMA" id="GQFSYYK"/>
<dbReference type="Gene3D" id="2.30.29.30">
    <property type="entry name" value="Pleckstrin-homology domain (PH domain)/Phosphotyrosine-binding domain (PTB)"/>
    <property type="match status" value="1"/>
</dbReference>
<dbReference type="GO" id="GO:1902647">
    <property type="term" value="P:negative regulation of 1-phosphatidyl-1D-myo-inositol 4,5-bisphosphate biosynthetic process"/>
    <property type="evidence" value="ECO:0007669"/>
    <property type="project" value="EnsemblFungi"/>
</dbReference>
<accession>G0W581</accession>
<dbReference type="OrthoDB" id="2157866at2759"/>
<evidence type="ECO:0000313" key="3">
    <source>
        <dbReference type="EMBL" id="CCD22969.1"/>
    </source>
</evidence>
<dbReference type="GO" id="GO:0005886">
    <property type="term" value="C:plasma membrane"/>
    <property type="evidence" value="ECO:0007669"/>
    <property type="project" value="EnsemblFungi"/>
</dbReference>
<proteinExistence type="predicted"/>
<dbReference type="GO" id="GO:0005546">
    <property type="term" value="F:phosphatidylinositol-4,5-bisphosphate binding"/>
    <property type="evidence" value="ECO:0007669"/>
    <property type="project" value="EnsemblFungi"/>
</dbReference>